<name>A0ACC1I3U7_9FUNG</name>
<evidence type="ECO:0000313" key="2">
    <source>
        <dbReference type="Proteomes" id="UP001150581"/>
    </source>
</evidence>
<reference evidence="1" key="1">
    <citation type="submission" date="2022-07" db="EMBL/GenBank/DDBJ databases">
        <title>Phylogenomic reconstructions and comparative analyses of Kickxellomycotina fungi.</title>
        <authorList>
            <person name="Reynolds N.K."/>
            <person name="Stajich J.E."/>
            <person name="Barry K."/>
            <person name="Grigoriev I.V."/>
            <person name="Crous P."/>
            <person name="Smith M.E."/>
        </authorList>
    </citation>
    <scope>NUCLEOTIDE SEQUENCE</scope>
    <source>
        <strain evidence="1">Benny 63K</strain>
    </source>
</reference>
<feature type="non-terminal residue" evidence="1">
    <location>
        <position position="854"/>
    </location>
</feature>
<proteinExistence type="predicted"/>
<evidence type="ECO:0000313" key="1">
    <source>
        <dbReference type="EMBL" id="KAJ1884503.1"/>
    </source>
</evidence>
<comment type="caution">
    <text evidence="1">The sequence shown here is derived from an EMBL/GenBank/DDBJ whole genome shotgun (WGS) entry which is preliminary data.</text>
</comment>
<accession>A0ACC1I3U7</accession>
<gene>
    <name evidence="1" type="ORF">LPJ66_010579</name>
</gene>
<dbReference type="EMBL" id="JANBPG010002826">
    <property type="protein sequence ID" value="KAJ1884503.1"/>
    <property type="molecule type" value="Genomic_DNA"/>
</dbReference>
<sequence>WLAGLANPLSAAIGPRHHARGVSSPPQDTGRRQLDIGLLAAEALRAEQDIIGHGPQNNNNTDKDKDNGGDNGKDNYARQETHNVFSMVTGKESTAPSAHKRSARGVAEGPAPHVTFRPSEIGSGKDGQHVMPSRLQRQGSSGTSQGNSAHSHTISPSAPVSSGIFRRPSGQERHSEQQLSRSSSQKKRGNIARVIGNISRQLNRIRSNRSSSQPATPAEVRQSMVDSLRRNLMYVPNEAGYELYRFVVNSAEPVSDTESLQPDSPTISRHMSSRRYSHRRSPTFPSQSYTELRESAIVENVSLGRQDAVSYGVAGLGVLAATVSSRRSASSGQLPIAGAASPVFEYDFVVEQRNTYALQDAANLTLDSAHLSAPITITTDISGESAYVTPALSISQMENGEPDVWMTNQGHDGTVSQLVKEKLESALFTNIRVSTRLCKNISAESSYGTFVRFHNSGELNDIFITEQEYLDQQRFEQQSGARAASFEGDSFEPHLAIADGDGDGGAGGGESLGEAVPTRYTRNHCTVKQYVGDVRAARQTSARRKKDAEVARQVLGNDQAALDAALYIYKRQQKQSLAIEQPSLDKQAPPQPSNLARHDLRSLGSAGSAEVGGCGAGVLAAVLPRRKRDGRQKQRQSEAFADRIQLKKDEGRRRATVFGVFCGGNEGMSIASPRADDSRSLAPPPPPSEVRGKPARAARSKRRAVPTPKYLNKALPPLPDPGPERKSGPEPEPEPEMRPESETLSIPVFDCKHGTLQRSRSFSHFGNNQLFESTDSNWAPDELHVPWHKRGDLLVGKRLAEANYTRDFRYALPADKEPPKNVRPSRAEPEPALNLLPVLGIFAGHTGAGAGNRS</sequence>
<dbReference type="Proteomes" id="UP001150581">
    <property type="component" value="Unassembled WGS sequence"/>
</dbReference>
<keyword evidence="2" id="KW-1185">Reference proteome</keyword>
<organism evidence="1 2">
    <name type="scientific">Kickxella alabastrina</name>
    <dbReference type="NCBI Taxonomy" id="61397"/>
    <lineage>
        <taxon>Eukaryota</taxon>
        <taxon>Fungi</taxon>
        <taxon>Fungi incertae sedis</taxon>
        <taxon>Zoopagomycota</taxon>
        <taxon>Kickxellomycotina</taxon>
        <taxon>Kickxellomycetes</taxon>
        <taxon>Kickxellales</taxon>
        <taxon>Kickxellaceae</taxon>
        <taxon>Kickxella</taxon>
    </lineage>
</organism>
<protein>
    <submittedName>
        <fullName evidence="1">Uncharacterized protein</fullName>
    </submittedName>
</protein>
<feature type="non-terminal residue" evidence="1">
    <location>
        <position position="1"/>
    </location>
</feature>